<sequence>MLAICDNYMITILRRLSILLRTKSLHNSDAVTSIAAFRYTTTDRTARSLSVFPLPAFDH</sequence>
<reference evidence="1 2" key="1">
    <citation type="submission" date="2019-02" db="EMBL/GenBank/DDBJ databases">
        <title>Deep-cultivation of Planctomycetes and their phenomic and genomic characterization uncovers novel biology.</title>
        <authorList>
            <person name="Wiegand S."/>
            <person name="Jogler M."/>
            <person name="Boedeker C."/>
            <person name="Pinto D."/>
            <person name="Vollmers J."/>
            <person name="Rivas-Marin E."/>
            <person name="Kohn T."/>
            <person name="Peeters S.H."/>
            <person name="Heuer A."/>
            <person name="Rast P."/>
            <person name="Oberbeckmann S."/>
            <person name="Bunk B."/>
            <person name="Jeske O."/>
            <person name="Meyerdierks A."/>
            <person name="Storesund J.E."/>
            <person name="Kallscheuer N."/>
            <person name="Luecker S."/>
            <person name="Lage O.M."/>
            <person name="Pohl T."/>
            <person name="Merkel B.J."/>
            <person name="Hornburger P."/>
            <person name="Mueller R.-W."/>
            <person name="Bruemmer F."/>
            <person name="Labrenz M."/>
            <person name="Spormann A.M."/>
            <person name="Op Den Camp H."/>
            <person name="Overmann J."/>
            <person name="Amann R."/>
            <person name="Jetten M.S.M."/>
            <person name="Mascher T."/>
            <person name="Medema M.H."/>
            <person name="Devos D.P."/>
            <person name="Kaster A.-K."/>
            <person name="Ovreas L."/>
            <person name="Rohde M."/>
            <person name="Galperin M.Y."/>
            <person name="Jogler C."/>
        </authorList>
    </citation>
    <scope>NUCLEOTIDE SEQUENCE [LARGE SCALE GENOMIC DNA]</scope>
    <source>
        <strain evidence="1 2">CA85</strain>
    </source>
</reference>
<comment type="caution">
    <text evidence="1">The sequence shown here is derived from an EMBL/GenBank/DDBJ whole genome shotgun (WGS) entry which is preliminary data.</text>
</comment>
<dbReference type="Proteomes" id="UP000318053">
    <property type="component" value="Unassembled WGS sequence"/>
</dbReference>
<keyword evidence="2" id="KW-1185">Reference proteome</keyword>
<accession>A0A5C5XQB8</accession>
<evidence type="ECO:0000313" key="2">
    <source>
        <dbReference type="Proteomes" id="UP000318053"/>
    </source>
</evidence>
<protein>
    <submittedName>
        <fullName evidence="1">Uncharacterized protein</fullName>
    </submittedName>
</protein>
<gene>
    <name evidence="1" type="ORF">CA85_35740</name>
</gene>
<proteinExistence type="predicted"/>
<evidence type="ECO:0000313" key="1">
    <source>
        <dbReference type="EMBL" id="TWT64789.1"/>
    </source>
</evidence>
<organism evidence="1 2">
    <name type="scientific">Allorhodopirellula solitaria</name>
    <dbReference type="NCBI Taxonomy" id="2527987"/>
    <lineage>
        <taxon>Bacteria</taxon>
        <taxon>Pseudomonadati</taxon>
        <taxon>Planctomycetota</taxon>
        <taxon>Planctomycetia</taxon>
        <taxon>Pirellulales</taxon>
        <taxon>Pirellulaceae</taxon>
        <taxon>Allorhodopirellula</taxon>
    </lineage>
</organism>
<dbReference type="EMBL" id="SJPK01000009">
    <property type="protein sequence ID" value="TWT64789.1"/>
    <property type="molecule type" value="Genomic_DNA"/>
</dbReference>
<dbReference type="AlphaFoldDB" id="A0A5C5XQB8"/>
<name>A0A5C5XQB8_9BACT</name>